<dbReference type="Pfam" id="PF14031">
    <property type="entry name" value="D-ser_dehydrat"/>
    <property type="match status" value="1"/>
</dbReference>
<dbReference type="SUPFAM" id="SSF51419">
    <property type="entry name" value="PLP-binding barrel"/>
    <property type="match status" value="1"/>
</dbReference>
<dbReference type="SMART" id="SM01119">
    <property type="entry name" value="D-ser_dehydrat"/>
    <property type="match status" value="1"/>
</dbReference>
<dbReference type="Pfam" id="PF01168">
    <property type="entry name" value="Ala_racemase_N"/>
    <property type="match status" value="1"/>
</dbReference>
<evidence type="ECO:0000256" key="1">
    <source>
        <dbReference type="ARBA" id="ARBA00005323"/>
    </source>
</evidence>
<dbReference type="EMBL" id="DWZD01000047">
    <property type="protein sequence ID" value="HJA79654.1"/>
    <property type="molecule type" value="Genomic_DNA"/>
</dbReference>
<dbReference type="PANTHER" id="PTHR28004:SF2">
    <property type="entry name" value="D-SERINE DEHYDRATASE"/>
    <property type="match status" value="1"/>
</dbReference>
<protein>
    <submittedName>
        <fullName evidence="4">Alanine racemase</fullName>
        <ecNumber evidence="4">5.1.1.1</ecNumber>
    </submittedName>
</protein>
<dbReference type="InterPro" id="IPR029066">
    <property type="entry name" value="PLP-binding_barrel"/>
</dbReference>
<sequence length="382" mass="40902">MPSLPTPCLLLDETRMAANIARFNRRLARQGLLSRPHLKTCKSMAVAQRMLHSPTGPATVSTLAEAEYFAAHGVTDICYAVGLAPGKLDRVLALRRTGADLSVVLDAARTVTLLDMAAASLVGADDAPVPVLLEVDCDGHRGGLSPEDDELLATARAVQASPFFQLRGVLTHAGGAYARADTAHIARLAREEGEAVLRAARRLREADFDCPVISVGSTPTALLGEYPQGVTEVRAGVYPFMDLTMHALGVCALADLALSVLTTVIGHRRSDGALLVDAGWMALSLDRGLEERFPQWGFGLVCTADGTLLPGFRVSECHQEHGVIRALAPDGTPDPRACAQFSPGSRLRILPNHACATASRHDVCHVLRQGRITACWERMRGW</sequence>
<dbReference type="InterPro" id="IPR051466">
    <property type="entry name" value="D-amino_acid_metab_enzyme"/>
</dbReference>
<gene>
    <name evidence="4" type="ORF">H9784_08855</name>
</gene>
<dbReference type="InterPro" id="IPR026956">
    <property type="entry name" value="D-ser_dehydrat-like_dom"/>
</dbReference>
<dbReference type="Proteomes" id="UP000823821">
    <property type="component" value="Unassembled WGS sequence"/>
</dbReference>
<dbReference type="GO" id="GO:0008784">
    <property type="term" value="F:alanine racemase activity"/>
    <property type="evidence" value="ECO:0007669"/>
    <property type="project" value="UniProtKB-EC"/>
</dbReference>
<evidence type="ECO:0000313" key="5">
    <source>
        <dbReference type="Proteomes" id="UP000823821"/>
    </source>
</evidence>
<dbReference type="AlphaFoldDB" id="A0A9D2HPQ5"/>
<proteinExistence type="inferred from homology"/>
<reference evidence="4" key="1">
    <citation type="journal article" date="2021" name="PeerJ">
        <title>Extensive microbial diversity within the chicken gut microbiome revealed by metagenomics and culture.</title>
        <authorList>
            <person name="Gilroy R."/>
            <person name="Ravi A."/>
            <person name="Getino M."/>
            <person name="Pursley I."/>
            <person name="Horton D.L."/>
            <person name="Alikhan N.F."/>
            <person name="Baker D."/>
            <person name="Gharbi K."/>
            <person name="Hall N."/>
            <person name="Watson M."/>
            <person name="Adriaenssens E.M."/>
            <person name="Foster-Nyarko E."/>
            <person name="Jarju S."/>
            <person name="Secka A."/>
            <person name="Antonio M."/>
            <person name="Oren A."/>
            <person name="Chaudhuri R.R."/>
            <person name="La Ragione R."/>
            <person name="Hildebrand F."/>
            <person name="Pallen M.J."/>
        </authorList>
    </citation>
    <scope>NUCLEOTIDE SEQUENCE</scope>
    <source>
        <strain evidence="4">5032</strain>
    </source>
</reference>
<dbReference type="Gene3D" id="2.40.37.20">
    <property type="entry name" value="D-serine dehydratase-like domain"/>
    <property type="match status" value="1"/>
</dbReference>
<feature type="domain" description="D-serine dehydratase-like" evidence="3">
    <location>
        <begin position="257"/>
        <end position="368"/>
    </location>
</feature>
<keyword evidence="2" id="KW-0456">Lyase</keyword>
<evidence type="ECO:0000259" key="3">
    <source>
        <dbReference type="SMART" id="SM01119"/>
    </source>
</evidence>
<dbReference type="EC" id="5.1.1.1" evidence="4"/>
<dbReference type="GO" id="GO:0008721">
    <property type="term" value="F:D-serine ammonia-lyase activity"/>
    <property type="evidence" value="ECO:0007669"/>
    <property type="project" value="TreeGrafter"/>
</dbReference>
<dbReference type="PANTHER" id="PTHR28004">
    <property type="entry name" value="ZGC:162816-RELATED"/>
    <property type="match status" value="1"/>
</dbReference>
<keyword evidence="4" id="KW-0413">Isomerase</keyword>
<comment type="caution">
    <text evidence="4">The sequence shown here is derived from an EMBL/GenBank/DDBJ whole genome shotgun (WGS) entry which is preliminary data.</text>
</comment>
<dbReference type="InterPro" id="IPR042208">
    <property type="entry name" value="D-ser_dehydrat-like_sf"/>
</dbReference>
<organism evidence="4 5">
    <name type="scientific">Candidatus Desulfovibrio intestinavium</name>
    <dbReference type="NCBI Taxonomy" id="2838534"/>
    <lineage>
        <taxon>Bacteria</taxon>
        <taxon>Pseudomonadati</taxon>
        <taxon>Thermodesulfobacteriota</taxon>
        <taxon>Desulfovibrionia</taxon>
        <taxon>Desulfovibrionales</taxon>
        <taxon>Desulfovibrionaceae</taxon>
        <taxon>Desulfovibrio</taxon>
    </lineage>
</organism>
<comment type="similarity">
    <text evidence="1">Belongs to the DSD1 family.</text>
</comment>
<evidence type="ECO:0000313" key="4">
    <source>
        <dbReference type="EMBL" id="HJA79654.1"/>
    </source>
</evidence>
<dbReference type="Gene3D" id="3.20.20.10">
    <property type="entry name" value="Alanine racemase"/>
    <property type="match status" value="1"/>
</dbReference>
<name>A0A9D2HPQ5_9BACT</name>
<dbReference type="InterPro" id="IPR001608">
    <property type="entry name" value="Ala_racemase_N"/>
</dbReference>
<accession>A0A9D2HPQ5</accession>
<evidence type="ECO:0000256" key="2">
    <source>
        <dbReference type="ARBA" id="ARBA00023239"/>
    </source>
</evidence>
<dbReference type="GO" id="GO:0036088">
    <property type="term" value="P:D-serine catabolic process"/>
    <property type="evidence" value="ECO:0007669"/>
    <property type="project" value="TreeGrafter"/>
</dbReference>
<reference evidence="4" key="2">
    <citation type="submission" date="2021-04" db="EMBL/GenBank/DDBJ databases">
        <authorList>
            <person name="Gilroy R."/>
        </authorList>
    </citation>
    <scope>NUCLEOTIDE SEQUENCE</scope>
    <source>
        <strain evidence="4">5032</strain>
    </source>
</reference>